<feature type="region of interest" description="Disordered" evidence="1">
    <location>
        <begin position="91"/>
        <end position="209"/>
    </location>
</feature>
<protein>
    <submittedName>
        <fullName evidence="2">Uncharacterized protein</fullName>
    </submittedName>
</protein>
<organism evidence="2 3">
    <name type="scientific">Triparma verrucosa</name>
    <dbReference type="NCBI Taxonomy" id="1606542"/>
    <lineage>
        <taxon>Eukaryota</taxon>
        <taxon>Sar</taxon>
        <taxon>Stramenopiles</taxon>
        <taxon>Ochrophyta</taxon>
        <taxon>Bolidophyceae</taxon>
        <taxon>Parmales</taxon>
        <taxon>Triparmaceae</taxon>
        <taxon>Triparma</taxon>
    </lineage>
</organism>
<feature type="compositionally biased region" description="Acidic residues" evidence="1">
    <location>
        <begin position="1"/>
        <end position="12"/>
    </location>
</feature>
<dbReference type="EMBL" id="BRXX01000085">
    <property type="protein sequence ID" value="GMH88707.1"/>
    <property type="molecule type" value="Genomic_DNA"/>
</dbReference>
<feature type="compositionally biased region" description="Low complexity" evidence="1">
    <location>
        <begin position="164"/>
        <end position="179"/>
    </location>
</feature>
<sequence length="253" mass="26632">MSSSEEESDNESDYSGSDSGSGSDSDSDSNSDSGSGDSDESGSGSDGSDGENDDDVELGMEKEAEEQVIKDDVQMIVELCSQMDASLNRIRLTFKPKPQPPLPPGGGVGEDGDKLDKVDETPREEGERSMHDTPELNQTTPSGSHPGSASGPHSVPDENVDPASNPSSRHSSRSKLSNPNWDALSSDSMQPDFFTPKNMPNGINLEPGGEGVIDGSDLYKYNVGGVGYGGGLGEERRGELIQEAIKALMEADD</sequence>
<feature type="compositionally biased region" description="Low complexity" evidence="1">
    <location>
        <begin position="141"/>
        <end position="154"/>
    </location>
</feature>
<reference evidence="3" key="1">
    <citation type="journal article" date="2023" name="Commun. Biol.">
        <title>Genome analysis of Parmales, the sister group of diatoms, reveals the evolutionary specialization of diatoms from phago-mixotrophs to photoautotrophs.</title>
        <authorList>
            <person name="Ban H."/>
            <person name="Sato S."/>
            <person name="Yoshikawa S."/>
            <person name="Yamada K."/>
            <person name="Nakamura Y."/>
            <person name="Ichinomiya M."/>
            <person name="Sato N."/>
            <person name="Blanc-Mathieu R."/>
            <person name="Endo H."/>
            <person name="Kuwata A."/>
            <person name="Ogata H."/>
        </authorList>
    </citation>
    <scope>NUCLEOTIDE SEQUENCE [LARGE SCALE GENOMIC DNA]</scope>
    <source>
        <strain evidence="3">NIES 3699</strain>
    </source>
</reference>
<feature type="compositionally biased region" description="Acidic residues" evidence="1">
    <location>
        <begin position="48"/>
        <end position="58"/>
    </location>
</feature>
<evidence type="ECO:0000313" key="3">
    <source>
        <dbReference type="Proteomes" id="UP001165160"/>
    </source>
</evidence>
<feature type="compositionally biased region" description="Low complexity" evidence="1">
    <location>
        <begin position="13"/>
        <end position="36"/>
    </location>
</feature>
<evidence type="ECO:0000256" key="1">
    <source>
        <dbReference type="SAM" id="MobiDB-lite"/>
    </source>
</evidence>
<dbReference type="Proteomes" id="UP001165160">
    <property type="component" value="Unassembled WGS sequence"/>
</dbReference>
<comment type="caution">
    <text evidence="2">The sequence shown here is derived from an EMBL/GenBank/DDBJ whole genome shotgun (WGS) entry which is preliminary data.</text>
</comment>
<dbReference type="AlphaFoldDB" id="A0A9W7BE20"/>
<feature type="compositionally biased region" description="Basic and acidic residues" evidence="1">
    <location>
        <begin position="111"/>
        <end position="134"/>
    </location>
</feature>
<evidence type="ECO:0000313" key="2">
    <source>
        <dbReference type="EMBL" id="GMH88707.1"/>
    </source>
</evidence>
<keyword evidence="3" id="KW-1185">Reference proteome</keyword>
<gene>
    <name evidence="2" type="ORF">TrVE_jg990</name>
</gene>
<accession>A0A9W7BE20</accession>
<feature type="compositionally biased region" description="Basic and acidic residues" evidence="1">
    <location>
        <begin position="59"/>
        <end position="71"/>
    </location>
</feature>
<feature type="region of interest" description="Disordered" evidence="1">
    <location>
        <begin position="1"/>
        <end position="71"/>
    </location>
</feature>
<name>A0A9W7BE20_9STRA</name>
<proteinExistence type="predicted"/>